<proteinExistence type="predicted"/>
<feature type="signal peptide" evidence="11">
    <location>
        <begin position="1"/>
        <end position="28"/>
    </location>
</feature>
<dbReference type="HOGENOM" id="CLU_277051_0_0_0"/>
<keyword evidence="5" id="KW-0812">Transmembrane</keyword>
<dbReference type="eggNOG" id="COG1629">
    <property type="taxonomic scope" value="Bacteria"/>
</dbReference>
<evidence type="ECO:0000313" key="13">
    <source>
        <dbReference type="EMBL" id="ACB76514.1"/>
    </source>
</evidence>
<evidence type="ECO:0000256" key="7">
    <source>
        <dbReference type="ARBA" id="ARBA00023004"/>
    </source>
</evidence>
<dbReference type="SUPFAM" id="SSF56935">
    <property type="entry name" value="Porins"/>
    <property type="match status" value="1"/>
</dbReference>
<protein>
    <submittedName>
        <fullName evidence="13">TonB-dependent receptor plug</fullName>
    </submittedName>
</protein>
<organism evidence="13 14">
    <name type="scientific">Opitutus terrae (strain DSM 11246 / JCM 15787 / PB90-1)</name>
    <dbReference type="NCBI Taxonomy" id="452637"/>
    <lineage>
        <taxon>Bacteria</taxon>
        <taxon>Pseudomonadati</taxon>
        <taxon>Verrucomicrobiota</taxon>
        <taxon>Opitutia</taxon>
        <taxon>Opitutales</taxon>
        <taxon>Opitutaceae</taxon>
        <taxon>Opitutus</taxon>
    </lineage>
</organism>
<dbReference type="Proteomes" id="UP000007013">
    <property type="component" value="Chromosome"/>
</dbReference>
<dbReference type="InterPro" id="IPR037066">
    <property type="entry name" value="Plug_dom_sf"/>
</dbReference>
<reference evidence="13 14" key="1">
    <citation type="journal article" date="2011" name="J. Bacteriol.">
        <title>Genome sequence of the verrucomicrobium Opitutus terrae PB90-1, an abundant inhabitant of rice paddy soil ecosystems.</title>
        <authorList>
            <person name="van Passel M.W."/>
            <person name="Kant R."/>
            <person name="Palva A."/>
            <person name="Copeland A."/>
            <person name="Lucas S."/>
            <person name="Lapidus A."/>
            <person name="Glavina del Rio T."/>
            <person name="Pitluck S."/>
            <person name="Goltsman E."/>
            <person name="Clum A."/>
            <person name="Sun H."/>
            <person name="Schmutz J."/>
            <person name="Larimer F.W."/>
            <person name="Land M.L."/>
            <person name="Hauser L."/>
            <person name="Kyrpides N."/>
            <person name="Mikhailova N."/>
            <person name="Richardson P.P."/>
            <person name="Janssen P.H."/>
            <person name="de Vos W.M."/>
            <person name="Smidt H."/>
        </authorList>
    </citation>
    <scope>NUCLEOTIDE SEQUENCE [LARGE SCALE GENOMIC DNA]</scope>
    <source>
        <strain evidence="14">DSM 11246 / JCM 15787 / PB90-1</strain>
    </source>
</reference>
<keyword evidence="4" id="KW-0410">Iron transport</keyword>
<name>B1ZT60_OPITP</name>
<evidence type="ECO:0000256" key="8">
    <source>
        <dbReference type="ARBA" id="ARBA00023065"/>
    </source>
</evidence>
<keyword evidence="6 11" id="KW-0732">Signal</keyword>
<dbReference type="InterPro" id="IPR012910">
    <property type="entry name" value="Plug_dom"/>
</dbReference>
<keyword evidence="14" id="KW-1185">Reference proteome</keyword>
<dbReference type="KEGG" id="ote:Oter_3234"/>
<dbReference type="PANTHER" id="PTHR32552:SF68">
    <property type="entry name" value="FERRICHROME OUTER MEMBRANE TRANSPORTER_PHAGE RECEPTOR"/>
    <property type="match status" value="1"/>
</dbReference>
<dbReference type="AlphaFoldDB" id="B1ZT60"/>
<dbReference type="EMBL" id="CP001032">
    <property type="protein sequence ID" value="ACB76514.1"/>
    <property type="molecule type" value="Genomic_DNA"/>
</dbReference>
<keyword evidence="3" id="KW-1134">Transmembrane beta strand</keyword>
<dbReference type="PANTHER" id="PTHR32552">
    <property type="entry name" value="FERRICHROME IRON RECEPTOR-RELATED"/>
    <property type="match status" value="1"/>
</dbReference>
<dbReference type="STRING" id="452637.Oter_3234"/>
<dbReference type="InterPro" id="IPR039426">
    <property type="entry name" value="TonB-dep_rcpt-like"/>
</dbReference>
<evidence type="ECO:0000256" key="6">
    <source>
        <dbReference type="ARBA" id="ARBA00022729"/>
    </source>
</evidence>
<evidence type="ECO:0000256" key="4">
    <source>
        <dbReference type="ARBA" id="ARBA00022496"/>
    </source>
</evidence>
<evidence type="ECO:0000256" key="10">
    <source>
        <dbReference type="ARBA" id="ARBA00023237"/>
    </source>
</evidence>
<feature type="domain" description="TonB-dependent receptor plug" evidence="12">
    <location>
        <begin position="74"/>
        <end position="185"/>
    </location>
</feature>
<evidence type="ECO:0000256" key="1">
    <source>
        <dbReference type="ARBA" id="ARBA00004571"/>
    </source>
</evidence>
<dbReference type="RefSeq" id="WP_012376043.1">
    <property type="nucleotide sequence ID" value="NC_010571.1"/>
</dbReference>
<keyword evidence="13" id="KW-0675">Receptor</keyword>
<evidence type="ECO:0000256" key="3">
    <source>
        <dbReference type="ARBA" id="ARBA00022452"/>
    </source>
</evidence>
<sequence>MTKRRAIYHLRAAGTLLVAVLAPAGVLAQTTTTPPAPQDEDVVLLSPFEVSAEQQSNGYATATTLAGNRLNTDLRDLGTALSVYNAEFMTDIGATDQRSLLQYTLGTEVGGVLGNYSGSGGGNAPNTNASLSPQSTNRVRGLVNADNTRDLYLTSIPWDGYNVEAVDIQRGPNAILFGQGSAGGVINTRTKQASFRNLAEAAVRVDQYGSIRGTLDINRVLLPEELSLRLALVQNEGKFQQKPAFENFNRQFVAFRYEPKFLKKAGARTIIKLDGELGSSTSNRPRNMPPQDRITPWFSIGTPVYNLAWLNEGNWQIPGRGAAVRQDFATPANPNPNFQPLLGGQGAGYSGNYFGGSVFQYNGDSSTPLFAMALNPVTYLGLGANGQRDGNIAGLAPSGPRGMPGYRDYAFEMKLPFASLAKNKFITDTNVFDFYNNLLDGDIKREWYDFNTFDASISQTFFNDQLGFDIGYHDETYKDGGYNPVSDTIFIDVQARWTDGTNTPENGWYYDGTPNVGTGRPFVSVGNGEGRGRMDRESTRATAFATHDFAKSADSHWLLRILGQHTVTGMVSQDDTFRTTENWVKSTFVGDYYNHPQFAEIKDNNGRFWADFVPQMNVYVGPQLTGKSLGQDLGIRGPSATPIIPSTVNLRYFDSTWTATGVNPADPWYNQVTAGLPQGPALSTQSENPANYRGWGTRSVSLMTDADPNNIPALMSERTWDSRFNDATALVWQGKFWDDAIVATAGMRRDKVGQTFTRWNREESTDDPTQIRSTVSVLGPVQEDSRSWGVVAHFDQLPWVGRWMKRLPVSISATYNKSENFQTGTIYQDYFGQELPLPSGETKDMGVILATRDGKYAFKVNKFESAVKNNPSSGLQFWNYGNNVGIYAQAYHQIKYNYVNRSQPNSQRYGANIISDLPVPGPADPQTKWNFDYQPLNGQTLEQAQQLEVAVINAWDQWLTELAPLPQVMAKAWSFAWDGSDFTETALANFRYTEDLLAEGYEFELHAQVTDNWRMTLNASRIKSYRDNLGNTPVPGGGMTMTDYLVDFDRRLNETAMGDLRIWGPGGSANARDNWNGYANGDLKARLAEQGTVVPENRLWHFNLITNYDFTEGRLKGWSVGGAVRYQSAMTLAYKPIQQPKYIEYDLSAPYRDKALTDFDVWIGYHRKLFHEKIDWHAQLNIANVGVGNELLPVTVQPDGSPAAYRIRPPQQIFLTNTFRF</sequence>
<dbReference type="GO" id="GO:0015344">
    <property type="term" value="F:siderophore uptake transmembrane transporter activity"/>
    <property type="evidence" value="ECO:0007669"/>
    <property type="project" value="TreeGrafter"/>
</dbReference>
<keyword evidence="2" id="KW-0813">Transport</keyword>
<evidence type="ECO:0000256" key="5">
    <source>
        <dbReference type="ARBA" id="ARBA00022692"/>
    </source>
</evidence>
<keyword evidence="10" id="KW-0998">Cell outer membrane</keyword>
<accession>B1ZT60</accession>
<gene>
    <name evidence="13" type="ordered locus">Oter_3234</name>
</gene>
<evidence type="ECO:0000259" key="12">
    <source>
        <dbReference type="Pfam" id="PF07715"/>
    </source>
</evidence>
<dbReference type="InterPro" id="IPR036942">
    <property type="entry name" value="Beta-barrel_TonB_sf"/>
</dbReference>
<dbReference type="Pfam" id="PF07715">
    <property type="entry name" value="Plug"/>
    <property type="match status" value="1"/>
</dbReference>
<feature type="chain" id="PRO_5002772074" evidence="11">
    <location>
        <begin position="29"/>
        <end position="1221"/>
    </location>
</feature>
<evidence type="ECO:0000256" key="9">
    <source>
        <dbReference type="ARBA" id="ARBA00023136"/>
    </source>
</evidence>
<comment type="subcellular location">
    <subcellularLocation>
        <location evidence="1">Cell outer membrane</location>
        <topology evidence="1">Multi-pass membrane protein</topology>
    </subcellularLocation>
</comment>
<dbReference type="OrthoDB" id="9790771at2"/>
<keyword evidence="8" id="KW-0406">Ion transport</keyword>
<evidence type="ECO:0000256" key="11">
    <source>
        <dbReference type="SAM" id="SignalP"/>
    </source>
</evidence>
<dbReference type="GO" id="GO:0009279">
    <property type="term" value="C:cell outer membrane"/>
    <property type="evidence" value="ECO:0007669"/>
    <property type="project" value="UniProtKB-SubCell"/>
</dbReference>
<keyword evidence="9" id="KW-0472">Membrane</keyword>
<dbReference type="Gene3D" id="2.170.130.10">
    <property type="entry name" value="TonB-dependent receptor, plug domain"/>
    <property type="match status" value="1"/>
</dbReference>
<keyword evidence="7" id="KW-0408">Iron</keyword>
<dbReference type="Gene3D" id="2.40.170.20">
    <property type="entry name" value="TonB-dependent receptor, beta-barrel domain"/>
    <property type="match status" value="1"/>
</dbReference>
<evidence type="ECO:0000313" key="14">
    <source>
        <dbReference type="Proteomes" id="UP000007013"/>
    </source>
</evidence>
<evidence type="ECO:0000256" key="2">
    <source>
        <dbReference type="ARBA" id="ARBA00022448"/>
    </source>
</evidence>